<dbReference type="InterPro" id="IPR017907">
    <property type="entry name" value="Znf_RING_CS"/>
</dbReference>
<sequence length="739" mass="80597">MPKHSLTHPSVPASAPSSPVVTRKSERNPPATPQRSLPRPSVRHFQSPYTPATTLSTPYTPVSLRSAPSSNGSSLATPASIAGNNRRLSLNLSPEVSFQGKPSSKKSLADIADNWRTRANENGIKVAPSEESQFADDEDDLDNCSFFSNDKALLPAPFLSTQRRARALSYAQPQIHSTPLAQIPNPSQLSTPGRMTFAQSLALSPAFLNTPPPKPAVANQFRLRGSVTDPAQTRRRPAFGQLQNTELCDIDEDEFAPYPQTFPNVASQTLPLAFHDSFDYSNPSESLSFYDTIPEQYEEIKPVTIPEAPLACSVCGLANGALALLEPCSHPLCSACLTSALNIVGEKDMECAVCNAKVDDFKLQNFNGIPSSTSNKRKPIVQSNDAYNQSFAFLDNGFEDFIDRAQGASTPVAGMRSASGRKASKPEERAVLRIDNVPWDITPPAIAAWLKHPVERVHVLLDRKGKTLSHAYAEMVSPEAAKAALRSSQNSVLGRGKRARGVTVTRSNQEELMRALFPSWQGNFDGARPSLAGLSNEHVISTLQQGLISDLELKSLLHLIKSPDSHFLKVPSLPFHSLMSILSKFPADDDSRVFWSGSLRDSLYDVTFAAVQVLLTRVEDNPFSEWTSLLAQLVRAAMDCQAFTSEQVLPLALQILSGSLPSLSHLVVSAKPTTSSTRIIRLSASSQKSLALRLTWSKRWRSDSLDCLNHASTSSHSQFSPSMHSFHCLIFTSCSIRIS</sequence>
<keyword evidence="3" id="KW-0862">Zinc</keyword>
<keyword evidence="8" id="KW-1185">Reference proteome</keyword>
<evidence type="ECO:0000256" key="1">
    <source>
        <dbReference type="ARBA" id="ARBA00022723"/>
    </source>
</evidence>
<evidence type="ECO:0000256" key="5">
    <source>
        <dbReference type="SAM" id="MobiDB-lite"/>
    </source>
</evidence>
<dbReference type="InterPro" id="IPR035979">
    <property type="entry name" value="RBD_domain_sf"/>
</dbReference>
<evidence type="ECO:0000256" key="4">
    <source>
        <dbReference type="PROSITE-ProRule" id="PRU00175"/>
    </source>
</evidence>
<evidence type="ECO:0000313" key="8">
    <source>
        <dbReference type="Proteomes" id="UP001497453"/>
    </source>
</evidence>
<dbReference type="Proteomes" id="UP001497453">
    <property type="component" value="Chromosome 5"/>
</dbReference>
<dbReference type="InterPro" id="IPR000504">
    <property type="entry name" value="RRM_dom"/>
</dbReference>
<protein>
    <recommendedName>
        <fullName evidence="6">RING-type domain-containing protein</fullName>
    </recommendedName>
</protein>
<feature type="domain" description="RING-type" evidence="6">
    <location>
        <begin position="312"/>
        <end position="355"/>
    </location>
</feature>
<organism evidence="7 8">
    <name type="scientific">Somion occarium</name>
    <dbReference type="NCBI Taxonomy" id="3059160"/>
    <lineage>
        <taxon>Eukaryota</taxon>
        <taxon>Fungi</taxon>
        <taxon>Dikarya</taxon>
        <taxon>Basidiomycota</taxon>
        <taxon>Agaricomycotina</taxon>
        <taxon>Agaricomycetes</taxon>
        <taxon>Polyporales</taxon>
        <taxon>Cerrenaceae</taxon>
        <taxon>Somion</taxon>
    </lineage>
</organism>
<dbReference type="PROSITE" id="PS50089">
    <property type="entry name" value="ZF_RING_2"/>
    <property type="match status" value="1"/>
</dbReference>
<dbReference type="InterPro" id="IPR001841">
    <property type="entry name" value="Znf_RING"/>
</dbReference>
<dbReference type="Gene3D" id="3.30.40.10">
    <property type="entry name" value="Zinc/RING finger domain, C3HC4 (zinc finger)"/>
    <property type="match status" value="1"/>
</dbReference>
<dbReference type="SMART" id="SM00360">
    <property type="entry name" value="RRM"/>
    <property type="match status" value="1"/>
</dbReference>
<evidence type="ECO:0000256" key="2">
    <source>
        <dbReference type="ARBA" id="ARBA00022771"/>
    </source>
</evidence>
<dbReference type="Gene3D" id="3.30.70.330">
    <property type="match status" value="1"/>
</dbReference>
<evidence type="ECO:0000259" key="6">
    <source>
        <dbReference type="PROSITE" id="PS50089"/>
    </source>
</evidence>
<evidence type="ECO:0000313" key="7">
    <source>
        <dbReference type="EMBL" id="CAL1709160.1"/>
    </source>
</evidence>
<feature type="compositionally biased region" description="Low complexity" evidence="5">
    <location>
        <begin position="9"/>
        <end position="21"/>
    </location>
</feature>
<proteinExistence type="predicted"/>
<dbReference type="SUPFAM" id="SSF57850">
    <property type="entry name" value="RING/U-box"/>
    <property type="match status" value="1"/>
</dbReference>
<dbReference type="SUPFAM" id="SSF54928">
    <property type="entry name" value="RNA-binding domain, RBD"/>
    <property type="match status" value="1"/>
</dbReference>
<evidence type="ECO:0000256" key="3">
    <source>
        <dbReference type="ARBA" id="ARBA00022833"/>
    </source>
</evidence>
<name>A0ABP1DMY5_9APHY</name>
<feature type="compositionally biased region" description="Polar residues" evidence="5">
    <location>
        <begin position="66"/>
        <end position="80"/>
    </location>
</feature>
<feature type="region of interest" description="Disordered" evidence="5">
    <location>
        <begin position="1"/>
        <end position="80"/>
    </location>
</feature>
<keyword evidence="2 4" id="KW-0863">Zinc-finger</keyword>
<reference evidence="8" key="1">
    <citation type="submission" date="2024-04" db="EMBL/GenBank/DDBJ databases">
        <authorList>
            <person name="Shaw F."/>
            <person name="Minotto A."/>
        </authorList>
    </citation>
    <scope>NUCLEOTIDE SEQUENCE [LARGE SCALE GENOMIC DNA]</scope>
</reference>
<dbReference type="InterPro" id="IPR012677">
    <property type="entry name" value="Nucleotide-bd_a/b_plait_sf"/>
</dbReference>
<feature type="compositionally biased region" description="Polar residues" evidence="5">
    <location>
        <begin position="47"/>
        <end position="60"/>
    </location>
</feature>
<dbReference type="InterPro" id="IPR013083">
    <property type="entry name" value="Znf_RING/FYVE/PHD"/>
</dbReference>
<dbReference type="EMBL" id="OZ037948">
    <property type="protein sequence ID" value="CAL1709160.1"/>
    <property type="molecule type" value="Genomic_DNA"/>
</dbReference>
<gene>
    <name evidence="7" type="ORF">GFSPODELE1_LOCUS7218</name>
</gene>
<keyword evidence="1" id="KW-0479">Metal-binding</keyword>
<dbReference type="PROSITE" id="PS00518">
    <property type="entry name" value="ZF_RING_1"/>
    <property type="match status" value="1"/>
</dbReference>
<accession>A0ABP1DMY5</accession>